<dbReference type="InterPro" id="IPR015315">
    <property type="entry name" value="DUF1963"/>
</dbReference>
<dbReference type="Gene3D" id="2.30.320.10">
    <property type="entry name" value="YwqG-like"/>
    <property type="match status" value="1"/>
</dbReference>
<dbReference type="EMBL" id="FONV01000004">
    <property type="protein sequence ID" value="SFE84629.1"/>
    <property type="molecule type" value="Genomic_DNA"/>
</dbReference>
<evidence type="ECO:0008006" key="3">
    <source>
        <dbReference type="Google" id="ProtNLM"/>
    </source>
</evidence>
<evidence type="ECO:0000313" key="2">
    <source>
        <dbReference type="Proteomes" id="UP000199645"/>
    </source>
</evidence>
<dbReference type="AlphaFoldDB" id="A0A1I2DWA4"/>
<sequence>MDHQGRFRSAALEADIPADEISVFLGHLRLSYRLSGGSGGVPAGRFGGEPRLPEGVEWPSADGRPLPFVFAVDCAALPVVDGSGLPARGSMYFFLAHEDDHLAAATGERKYARVLHADAALDEFDLSATLVAELPGWFEPDEEEDEDDLSPFQVRRAADLERDLPHLAELTALADELWPPDDGLASAYLGGYADDEVIGSIAEQTLAGREKAGEIVVPVANWYSAVEKEAHRLSGEWLSLARFPLDDEFYYGSFVIRHDDLSAGRLDQALSVTEFSE</sequence>
<accession>A0A1I2DWA4</accession>
<gene>
    <name evidence="1" type="ORF">SAMN05421541_1048</name>
</gene>
<name>A0A1I2DWA4_9ACTN</name>
<dbReference type="SUPFAM" id="SSF103032">
    <property type="entry name" value="Hypothetical protein YwqG"/>
    <property type="match status" value="1"/>
</dbReference>
<organism evidence="1 2">
    <name type="scientific">Actinoplanes philippinensis</name>
    <dbReference type="NCBI Taxonomy" id="35752"/>
    <lineage>
        <taxon>Bacteria</taxon>
        <taxon>Bacillati</taxon>
        <taxon>Actinomycetota</taxon>
        <taxon>Actinomycetes</taxon>
        <taxon>Micromonosporales</taxon>
        <taxon>Micromonosporaceae</taxon>
        <taxon>Actinoplanes</taxon>
    </lineage>
</organism>
<dbReference type="Pfam" id="PF09234">
    <property type="entry name" value="DUF1963"/>
    <property type="match status" value="1"/>
</dbReference>
<dbReference type="OrthoDB" id="4775619at2"/>
<dbReference type="RefSeq" id="WP_093612522.1">
    <property type="nucleotide sequence ID" value="NZ_BOMT01000034.1"/>
</dbReference>
<keyword evidence="2" id="KW-1185">Reference proteome</keyword>
<evidence type="ECO:0000313" key="1">
    <source>
        <dbReference type="EMBL" id="SFE84629.1"/>
    </source>
</evidence>
<protein>
    <recommendedName>
        <fullName evidence="3">DUF1963 domain-containing protein</fullName>
    </recommendedName>
</protein>
<dbReference type="InterPro" id="IPR035948">
    <property type="entry name" value="YwqG-like_sf"/>
</dbReference>
<proteinExistence type="predicted"/>
<reference evidence="1 2" key="1">
    <citation type="submission" date="2016-10" db="EMBL/GenBank/DDBJ databases">
        <authorList>
            <person name="de Groot N.N."/>
        </authorList>
    </citation>
    <scope>NUCLEOTIDE SEQUENCE [LARGE SCALE GENOMIC DNA]</scope>
    <source>
        <strain evidence="1 2">DSM 43019</strain>
    </source>
</reference>
<dbReference type="Proteomes" id="UP000199645">
    <property type="component" value="Unassembled WGS sequence"/>
</dbReference>